<dbReference type="EMBL" id="JAUOPB010000004">
    <property type="protein sequence ID" value="MDO6422291.1"/>
    <property type="molecule type" value="Genomic_DNA"/>
</dbReference>
<comment type="caution">
    <text evidence="1">The sequence shown here is derived from an EMBL/GenBank/DDBJ whole genome shotgun (WGS) entry which is preliminary data.</text>
</comment>
<dbReference type="AlphaFoldDB" id="A0AAW7X6P8"/>
<dbReference type="Proteomes" id="UP001169760">
    <property type="component" value="Unassembled WGS sequence"/>
</dbReference>
<name>A0AAW7X6P8_9GAMM</name>
<accession>A0AAW7X6P8</accession>
<dbReference type="RefSeq" id="WP_303492210.1">
    <property type="nucleotide sequence ID" value="NZ_JAUOPB010000004.1"/>
</dbReference>
<evidence type="ECO:0000313" key="2">
    <source>
        <dbReference type="Proteomes" id="UP001169760"/>
    </source>
</evidence>
<sequence>MSIVLLQTMEWSKLSWNQSFEKVIPIDLLLPKTGSVYSVNFSKNEDFVEKGTAFILWTPPHSELNGWDDKRPTEILRSYVLKGFLKPVDNTALTYDFKVESRAKLIDYFELADEEYESPLSYIGQPDGTSRMQWKDTGKVLMSKVGDYIYLSGSECETSLEIILSREAEKICVHYSATLHLPTFYDTKITKYYLSNFEQDIFEHLISKAVLIEDNSYKGVLESQVLGAEYW</sequence>
<evidence type="ECO:0000313" key="1">
    <source>
        <dbReference type="EMBL" id="MDO6422291.1"/>
    </source>
</evidence>
<organism evidence="1 2">
    <name type="scientific">Saccharophagus degradans</name>
    <dbReference type="NCBI Taxonomy" id="86304"/>
    <lineage>
        <taxon>Bacteria</taxon>
        <taxon>Pseudomonadati</taxon>
        <taxon>Pseudomonadota</taxon>
        <taxon>Gammaproteobacteria</taxon>
        <taxon>Cellvibrionales</taxon>
        <taxon>Cellvibrionaceae</taxon>
        <taxon>Saccharophagus</taxon>
    </lineage>
</organism>
<protein>
    <submittedName>
        <fullName evidence="1">Uncharacterized protein</fullName>
    </submittedName>
</protein>
<reference evidence="1" key="1">
    <citation type="submission" date="2023-07" db="EMBL/GenBank/DDBJ databases">
        <title>Genome content predicts the carbon catabolic preferences of heterotrophic bacteria.</title>
        <authorList>
            <person name="Gralka M."/>
        </authorList>
    </citation>
    <scope>NUCLEOTIDE SEQUENCE</scope>
    <source>
        <strain evidence="1">I3M17_2</strain>
    </source>
</reference>
<gene>
    <name evidence="1" type="ORF">Q4521_07380</name>
</gene>
<proteinExistence type="predicted"/>